<dbReference type="GeneID" id="69482214"/>
<dbReference type="PANTHER" id="PTHR34585:SF22">
    <property type="entry name" value="HELIX-TURN-HELIX DOMAIN-CONTAINING PROTEIN"/>
    <property type="match status" value="1"/>
</dbReference>
<dbReference type="PANTHER" id="PTHR34585">
    <property type="match status" value="1"/>
</dbReference>
<dbReference type="EMBL" id="WCRW01000001">
    <property type="protein sequence ID" value="KAB4458552.1"/>
    <property type="molecule type" value="Genomic_DNA"/>
</dbReference>
<name>A0A0N7I9U8_BACT4</name>
<evidence type="ECO:0000313" key="3">
    <source>
        <dbReference type="EMBL" id="KAB4486033.1"/>
    </source>
</evidence>
<dbReference type="GO" id="GO:0003677">
    <property type="term" value="F:DNA binding"/>
    <property type="evidence" value="ECO:0007669"/>
    <property type="project" value="UniProtKB-KW"/>
</dbReference>
<evidence type="ECO:0000313" key="4">
    <source>
        <dbReference type="EMBL" id="RHL55816.1"/>
    </source>
</evidence>
<protein>
    <submittedName>
        <fullName evidence="4">DNA-binding protein</fullName>
    </submittedName>
    <submittedName>
        <fullName evidence="2">Helix-turn-helix domain-containing protein</fullName>
    </submittedName>
</protein>
<dbReference type="SUPFAM" id="SSF46955">
    <property type="entry name" value="Putative DNA-binding domain"/>
    <property type="match status" value="1"/>
</dbReference>
<sequence length="106" mass="12592">MEENRNDIEILKAMIKDNFEEQRKLIAKLETALEAVTSFNGKQMLDSRDMRLMLKVCDRTLIRWRNSGKLPFFKLSGKIYFWASDVYKFLREECLNEDFISDSINS</sequence>
<dbReference type="Proteomes" id="UP000436858">
    <property type="component" value="Unassembled WGS sequence"/>
</dbReference>
<dbReference type="InterPro" id="IPR041657">
    <property type="entry name" value="HTH_17"/>
</dbReference>
<keyword evidence="4" id="KW-0238">DNA-binding</keyword>
<dbReference type="EMBL" id="QROV01000022">
    <property type="protein sequence ID" value="RHL55816.1"/>
    <property type="molecule type" value="Genomic_DNA"/>
</dbReference>
<evidence type="ECO:0000259" key="1">
    <source>
        <dbReference type="Pfam" id="PF12728"/>
    </source>
</evidence>
<proteinExistence type="predicted"/>
<evidence type="ECO:0000313" key="7">
    <source>
        <dbReference type="Proteomes" id="UP000436858"/>
    </source>
</evidence>
<gene>
    <name evidence="4" type="ORF">DW011_17795</name>
    <name evidence="2" type="ORF">GAN75_00380</name>
    <name evidence="3" type="ORF">GAN91_03790</name>
</gene>
<evidence type="ECO:0000313" key="5">
    <source>
        <dbReference type="Proteomes" id="UP000283616"/>
    </source>
</evidence>
<dbReference type="EMBL" id="WCRY01000003">
    <property type="protein sequence ID" value="KAB4486033.1"/>
    <property type="molecule type" value="Genomic_DNA"/>
</dbReference>
<dbReference type="Proteomes" id="UP000283616">
    <property type="component" value="Unassembled WGS sequence"/>
</dbReference>
<feature type="domain" description="Helix-turn-helix" evidence="1">
    <location>
        <begin position="45"/>
        <end position="92"/>
    </location>
</feature>
<organism evidence="4 5">
    <name type="scientific">Bacteroides thetaiotaomicron</name>
    <dbReference type="NCBI Taxonomy" id="818"/>
    <lineage>
        <taxon>Bacteria</taxon>
        <taxon>Pseudomonadati</taxon>
        <taxon>Bacteroidota</taxon>
        <taxon>Bacteroidia</taxon>
        <taxon>Bacteroidales</taxon>
        <taxon>Bacteroidaceae</taxon>
        <taxon>Bacteroides</taxon>
    </lineage>
</organism>
<dbReference type="RefSeq" id="WP_004308054.1">
    <property type="nucleotide sequence ID" value="NZ_CAXSMB010000026.1"/>
</dbReference>
<dbReference type="InterPro" id="IPR009061">
    <property type="entry name" value="DNA-bd_dom_put_sf"/>
</dbReference>
<evidence type="ECO:0000313" key="2">
    <source>
        <dbReference type="EMBL" id="KAB4458552.1"/>
    </source>
</evidence>
<dbReference type="AlphaFoldDB" id="A0A0N7I9U8"/>
<dbReference type="KEGG" id="btho:Btheta7330_01526"/>
<evidence type="ECO:0000313" key="6">
    <source>
        <dbReference type="Proteomes" id="UP000436825"/>
    </source>
</evidence>
<dbReference type="Proteomes" id="UP000436825">
    <property type="component" value="Unassembled WGS sequence"/>
</dbReference>
<reference evidence="4 5" key="1">
    <citation type="submission" date="2018-08" db="EMBL/GenBank/DDBJ databases">
        <title>A genome reference for cultivated species of the human gut microbiota.</title>
        <authorList>
            <person name="Zou Y."/>
            <person name="Xue W."/>
            <person name="Luo G."/>
        </authorList>
    </citation>
    <scope>NUCLEOTIDE SEQUENCE [LARGE SCALE GENOMIC DNA]</scope>
    <source>
        <strain evidence="4 5">AF37-12</strain>
    </source>
</reference>
<accession>A0A0N7I9U8</accession>
<dbReference type="Pfam" id="PF12728">
    <property type="entry name" value="HTH_17"/>
    <property type="match status" value="1"/>
</dbReference>
<comment type="caution">
    <text evidence="4">The sequence shown here is derived from an EMBL/GenBank/DDBJ whole genome shotgun (WGS) entry which is preliminary data.</text>
</comment>
<reference evidence="6 7" key="2">
    <citation type="journal article" date="2019" name="Nat. Med.">
        <title>A library of human gut bacterial isolates paired with longitudinal multiomics data enables mechanistic microbiome research.</title>
        <authorList>
            <person name="Poyet M."/>
            <person name="Groussin M."/>
            <person name="Gibbons S.M."/>
            <person name="Avila-Pacheco J."/>
            <person name="Jiang X."/>
            <person name="Kearney S.M."/>
            <person name="Perrotta A.R."/>
            <person name="Berdy B."/>
            <person name="Zhao S."/>
            <person name="Lieberman T.D."/>
            <person name="Swanson P.K."/>
            <person name="Smith M."/>
            <person name="Roesemann S."/>
            <person name="Alexander J.E."/>
            <person name="Rich S.A."/>
            <person name="Livny J."/>
            <person name="Vlamakis H."/>
            <person name="Clish C."/>
            <person name="Bullock K."/>
            <person name="Deik A."/>
            <person name="Scott J."/>
            <person name="Pierce K.A."/>
            <person name="Xavier R.J."/>
            <person name="Alm E.J."/>
        </authorList>
    </citation>
    <scope>NUCLEOTIDE SEQUENCE [LARGE SCALE GENOMIC DNA]</scope>
    <source>
        <strain evidence="2 6">BIOML-A160</strain>
        <strain evidence="3 7">BIOML-A162</strain>
    </source>
</reference>